<organism evidence="1 2">
    <name type="scientific">Lasallia pustulata</name>
    <dbReference type="NCBI Taxonomy" id="136370"/>
    <lineage>
        <taxon>Eukaryota</taxon>
        <taxon>Fungi</taxon>
        <taxon>Dikarya</taxon>
        <taxon>Ascomycota</taxon>
        <taxon>Pezizomycotina</taxon>
        <taxon>Lecanoromycetes</taxon>
        <taxon>OSLEUM clade</taxon>
        <taxon>Umbilicariomycetidae</taxon>
        <taxon>Umbilicariales</taxon>
        <taxon>Umbilicariaceae</taxon>
        <taxon>Lasallia</taxon>
    </lineage>
</organism>
<gene>
    <name evidence="1" type="ORF">FRX48_03248</name>
</gene>
<evidence type="ECO:0000313" key="2">
    <source>
        <dbReference type="Proteomes" id="UP000324767"/>
    </source>
</evidence>
<accession>A0A5M8PV94</accession>
<reference evidence="1 2" key="1">
    <citation type="submission" date="2019-09" db="EMBL/GenBank/DDBJ databases">
        <title>The hologenome of the rock-dwelling lichen Lasallia pustulata.</title>
        <authorList>
            <person name="Greshake Tzovaras B."/>
            <person name="Segers F."/>
            <person name="Bicker A."/>
            <person name="Dal Grande F."/>
            <person name="Otte J."/>
            <person name="Hankeln T."/>
            <person name="Schmitt I."/>
            <person name="Ebersberger I."/>
        </authorList>
    </citation>
    <scope>NUCLEOTIDE SEQUENCE [LARGE SCALE GENOMIC DNA]</scope>
    <source>
        <strain evidence="1">A1-1</strain>
    </source>
</reference>
<dbReference type="EMBL" id="VXIT01000004">
    <property type="protein sequence ID" value="KAA6413502.1"/>
    <property type="molecule type" value="Genomic_DNA"/>
</dbReference>
<dbReference type="Proteomes" id="UP000324767">
    <property type="component" value="Unassembled WGS sequence"/>
</dbReference>
<proteinExistence type="predicted"/>
<name>A0A5M8PV94_9LECA</name>
<protein>
    <submittedName>
        <fullName evidence="1">Uncharacterized protein</fullName>
    </submittedName>
</protein>
<evidence type="ECO:0000313" key="1">
    <source>
        <dbReference type="EMBL" id="KAA6413502.1"/>
    </source>
</evidence>
<comment type="caution">
    <text evidence="1">The sequence shown here is derived from an EMBL/GenBank/DDBJ whole genome shotgun (WGS) entry which is preliminary data.</text>
</comment>
<sequence>MLALNRDSELSLDPLPYWAFEPDLQSVAHPTWLAERCPSGANLNEARIRVLDDACSKFSDDAFVLEDPVLGPYAVQGSWN</sequence>
<dbReference type="AlphaFoldDB" id="A0A5M8PV94"/>